<dbReference type="AlphaFoldDB" id="A0A2T2XCD8"/>
<dbReference type="GO" id="GO:0009378">
    <property type="term" value="F:four-way junction helicase activity"/>
    <property type="evidence" value="ECO:0007669"/>
    <property type="project" value="TreeGrafter"/>
</dbReference>
<dbReference type="PANTHER" id="PTHR13710">
    <property type="entry name" value="DNA HELICASE RECQ FAMILY MEMBER"/>
    <property type="match status" value="1"/>
</dbReference>
<dbReference type="GO" id="GO:0006310">
    <property type="term" value="P:DNA recombination"/>
    <property type="evidence" value="ECO:0007669"/>
    <property type="project" value="InterPro"/>
</dbReference>
<comment type="catalytic activity">
    <reaction evidence="10">
        <text>Couples ATP hydrolysis with the unwinding of duplex DNA by translocating in the 3'-5' direction.</text>
        <dbReference type="EC" id="5.6.2.4"/>
    </reaction>
</comment>
<evidence type="ECO:0000313" key="18">
    <source>
        <dbReference type="Proteomes" id="UP000242972"/>
    </source>
</evidence>
<keyword evidence="4" id="KW-0547">Nucleotide-binding</keyword>
<dbReference type="GO" id="GO:0006281">
    <property type="term" value="P:DNA repair"/>
    <property type="evidence" value="ECO:0007669"/>
    <property type="project" value="TreeGrafter"/>
</dbReference>
<dbReference type="GO" id="GO:0005694">
    <property type="term" value="C:chromosome"/>
    <property type="evidence" value="ECO:0007669"/>
    <property type="project" value="TreeGrafter"/>
</dbReference>
<dbReference type="PROSITE" id="PS51192">
    <property type="entry name" value="HELICASE_ATP_BIND_1"/>
    <property type="match status" value="1"/>
</dbReference>
<dbReference type="InterPro" id="IPR029491">
    <property type="entry name" value="Helicase_HTH"/>
</dbReference>
<dbReference type="InterPro" id="IPR002121">
    <property type="entry name" value="HRDC_dom"/>
</dbReference>
<evidence type="ECO:0000256" key="1">
    <source>
        <dbReference type="ARBA" id="ARBA00001946"/>
    </source>
</evidence>
<dbReference type="GO" id="GO:0003677">
    <property type="term" value="F:DNA binding"/>
    <property type="evidence" value="ECO:0007669"/>
    <property type="project" value="UniProtKB-KW"/>
</dbReference>
<dbReference type="CDD" id="cd17920">
    <property type="entry name" value="DEXHc_RecQ"/>
    <property type="match status" value="1"/>
</dbReference>
<feature type="domain" description="Helicase ATP-binding" evidence="15">
    <location>
        <begin position="33"/>
        <end position="202"/>
    </location>
</feature>
<dbReference type="InterPro" id="IPR044876">
    <property type="entry name" value="HRDC_dom_sf"/>
</dbReference>
<dbReference type="Pfam" id="PF14493">
    <property type="entry name" value="HTH_40"/>
    <property type="match status" value="1"/>
</dbReference>
<keyword evidence="7" id="KW-0067">ATP-binding</keyword>
<evidence type="ECO:0000256" key="3">
    <source>
        <dbReference type="ARBA" id="ARBA00022723"/>
    </source>
</evidence>
<dbReference type="InterPro" id="IPR011545">
    <property type="entry name" value="DEAD/DEAH_box_helicase_dom"/>
</dbReference>
<evidence type="ECO:0000256" key="8">
    <source>
        <dbReference type="ARBA" id="ARBA00023125"/>
    </source>
</evidence>
<keyword evidence="9" id="KW-0413">Isomerase</keyword>
<evidence type="ECO:0000256" key="12">
    <source>
        <dbReference type="ARBA" id="ARBA00044535"/>
    </source>
</evidence>
<dbReference type="InterPro" id="IPR014001">
    <property type="entry name" value="Helicase_ATP-bd"/>
</dbReference>
<feature type="domain" description="Helicase C-terminal" evidence="16">
    <location>
        <begin position="228"/>
        <end position="390"/>
    </location>
</feature>
<dbReference type="InterPro" id="IPR010997">
    <property type="entry name" value="HRDC-like_sf"/>
</dbReference>
<keyword evidence="3" id="KW-0479">Metal-binding</keyword>
<dbReference type="InterPro" id="IPR027417">
    <property type="entry name" value="P-loop_NTPase"/>
</dbReference>
<keyword evidence="6" id="KW-0347">Helicase</keyword>
<dbReference type="EC" id="5.6.2.4" evidence="11"/>
<evidence type="ECO:0000259" key="16">
    <source>
        <dbReference type="PROSITE" id="PS51194"/>
    </source>
</evidence>
<dbReference type="Pfam" id="PF00271">
    <property type="entry name" value="Helicase_C"/>
    <property type="match status" value="1"/>
</dbReference>
<dbReference type="SMART" id="SM00487">
    <property type="entry name" value="DEXDc"/>
    <property type="match status" value="1"/>
</dbReference>
<dbReference type="InterPro" id="IPR004589">
    <property type="entry name" value="DNA_helicase_ATP-dep_RecQ"/>
</dbReference>
<evidence type="ECO:0000259" key="14">
    <source>
        <dbReference type="PROSITE" id="PS50967"/>
    </source>
</evidence>
<reference evidence="17 18" key="1">
    <citation type="journal article" date="2014" name="BMC Genomics">
        <title>Comparison of environmental and isolate Sulfobacillus genomes reveals diverse carbon, sulfur, nitrogen, and hydrogen metabolisms.</title>
        <authorList>
            <person name="Justice N.B."/>
            <person name="Norman A."/>
            <person name="Brown C.T."/>
            <person name="Singh A."/>
            <person name="Thomas B.C."/>
            <person name="Banfield J.F."/>
        </authorList>
    </citation>
    <scope>NUCLEOTIDE SEQUENCE [LARGE SCALE GENOMIC DNA]</scope>
    <source>
        <strain evidence="17">AMDSBA4</strain>
    </source>
</reference>
<evidence type="ECO:0000256" key="5">
    <source>
        <dbReference type="ARBA" id="ARBA00022801"/>
    </source>
</evidence>
<gene>
    <name evidence="17" type="ORF">C7B46_15575</name>
</gene>
<proteinExistence type="inferred from homology"/>
<accession>A0A2T2XCD8</accession>
<dbReference type="GO" id="GO:0005524">
    <property type="term" value="F:ATP binding"/>
    <property type="evidence" value="ECO:0007669"/>
    <property type="project" value="UniProtKB-KW"/>
</dbReference>
<dbReference type="InterPro" id="IPR001650">
    <property type="entry name" value="Helicase_C-like"/>
</dbReference>
<evidence type="ECO:0000256" key="11">
    <source>
        <dbReference type="ARBA" id="ARBA00034808"/>
    </source>
</evidence>
<dbReference type="GO" id="GO:0016787">
    <property type="term" value="F:hydrolase activity"/>
    <property type="evidence" value="ECO:0007669"/>
    <property type="project" value="UniProtKB-KW"/>
</dbReference>
<dbReference type="SMART" id="SM00490">
    <property type="entry name" value="HELICc"/>
    <property type="match status" value="1"/>
</dbReference>
<dbReference type="PROSITE" id="PS50967">
    <property type="entry name" value="HRDC"/>
    <property type="match status" value="1"/>
</dbReference>
<dbReference type="PROSITE" id="PS51194">
    <property type="entry name" value="HELICASE_CTER"/>
    <property type="match status" value="1"/>
</dbReference>
<dbReference type="PROSITE" id="PS00690">
    <property type="entry name" value="DEAH_ATP_HELICASE"/>
    <property type="match status" value="1"/>
</dbReference>
<dbReference type="InterPro" id="IPR032284">
    <property type="entry name" value="RecQ_Zn-bd"/>
</dbReference>
<evidence type="ECO:0000256" key="4">
    <source>
        <dbReference type="ARBA" id="ARBA00022741"/>
    </source>
</evidence>
<name>A0A2T2XCD8_9FIRM</name>
<evidence type="ECO:0000256" key="7">
    <source>
        <dbReference type="ARBA" id="ARBA00022840"/>
    </source>
</evidence>
<dbReference type="SUPFAM" id="SSF52540">
    <property type="entry name" value="P-loop containing nucleoside triphosphate hydrolases"/>
    <property type="match status" value="1"/>
</dbReference>
<comment type="cofactor">
    <cofactor evidence="1">
        <name>Mg(2+)</name>
        <dbReference type="ChEBI" id="CHEBI:18420"/>
    </cofactor>
</comment>
<comment type="caution">
    <text evidence="17">The sequence shown here is derived from an EMBL/GenBank/DDBJ whole genome shotgun (WGS) entry which is preliminary data.</text>
</comment>
<protein>
    <recommendedName>
        <fullName evidence="12">ATP-dependent DNA helicase RecQ</fullName>
        <ecNumber evidence="11">5.6.2.4</ecNumber>
    </recommendedName>
    <alternativeName>
        <fullName evidence="13">DNA 3'-5' helicase RecQ</fullName>
    </alternativeName>
</protein>
<dbReference type="InterPro" id="IPR002464">
    <property type="entry name" value="DNA/RNA_helicase_DEAH_CS"/>
</dbReference>
<feature type="domain" description="HRDC" evidence="14">
    <location>
        <begin position="495"/>
        <end position="575"/>
    </location>
</feature>
<dbReference type="EMBL" id="PXYW01000050">
    <property type="protein sequence ID" value="PSR32174.1"/>
    <property type="molecule type" value="Genomic_DNA"/>
</dbReference>
<dbReference type="Pfam" id="PF16124">
    <property type="entry name" value="RecQ_Zn_bind"/>
    <property type="match status" value="1"/>
</dbReference>
<evidence type="ECO:0000256" key="13">
    <source>
        <dbReference type="ARBA" id="ARBA00044550"/>
    </source>
</evidence>
<dbReference type="Proteomes" id="UP000242972">
    <property type="component" value="Unassembled WGS sequence"/>
</dbReference>
<sequence length="690" mass="78145">MTSGNLKMLSQIDYLLHHRFGLEQFRSPQREIILGVLAGKSQLAILPTGSGKSLCYQLPSLLLPHPTVVVSPLVALMKDQVDGLAKAQIRAHALVGSLSRDEQQKILQDWAGHQVPLIYLAPERLLHPEVIEGLKNQLKISLLVVDEAHCISEWGHDFRPDYRRIREFRELAGNPPILALTATASPRVRRDIGYQLGSPKFPLVYHESSIDRANISLGVQVTVSAREQKQRVLDTLLNNDRPTIIYAGTRRRTEEWAKWLTSVMPRPVAMYHAGLPSSVRRLVQEQFGQGTLNIVVATTAFGMGINRRDVGLVLHVAVPESIAAYYQEVGRAGRDGSPAQARMIVRYHDIEQREFRLNGTMPDYSAITRLVTAVANFPLQRLVRWELDEEDQLGIIVLAALHEMQMVTIEGRSGYVVSLTRQADFDPTVAESIGKRLQQQHQYRQEQFRLMKTYIFGQDCRRVQVGQYFGQCLEPASVNCCDNCGKQPALVGQNANPNWSAVAQLRQWRREKSELAHVSPYIVLSDQAVHSLAYALPQTLEDLQLCPGIGPVKRERYGRELLAILRPFASSAVMTSEPSQILQTPKTLAMQMFREGLPLGEVEKRVERSRSTVIEYLQEWIQTRDPDEWSSYVRRLLPTDTYRQIFAEFHRLGTERLRPVYEALSGTVPYDALRVARAVFQRELTFPPVS</sequence>
<evidence type="ECO:0000256" key="10">
    <source>
        <dbReference type="ARBA" id="ARBA00034617"/>
    </source>
</evidence>
<dbReference type="SMART" id="SM00341">
    <property type="entry name" value="HRDC"/>
    <property type="match status" value="1"/>
</dbReference>
<dbReference type="FunFam" id="3.40.50.300:FF:001389">
    <property type="entry name" value="ATP-dependent DNA helicase RecQ"/>
    <property type="match status" value="1"/>
</dbReference>
<dbReference type="GO" id="GO:0043138">
    <property type="term" value="F:3'-5' DNA helicase activity"/>
    <property type="evidence" value="ECO:0007669"/>
    <property type="project" value="UniProtKB-EC"/>
</dbReference>
<evidence type="ECO:0000256" key="6">
    <source>
        <dbReference type="ARBA" id="ARBA00022806"/>
    </source>
</evidence>
<evidence type="ECO:0000313" key="17">
    <source>
        <dbReference type="EMBL" id="PSR32174.1"/>
    </source>
</evidence>
<dbReference type="NCBIfam" id="TIGR00614">
    <property type="entry name" value="recQ_fam"/>
    <property type="match status" value="1"/>
</dbReference>
<dbReference type="Gene3D" id="3.40.50.300">
    <property type="entry name" value="P-loop containing nucleotide triphosphate hydrolases"/>
    <property type="match status" value="3"/>
</dbReference>
<dbReference type="GO" id="GO:0046872">
    <property type="term" value="F:metal ion binding"/>
    <property type="evidence" value="ECO:0007669"/>
    <property type="project" value="UniProtKB-KW"/>
</dbReference>
<dbReference type="SUPFAM" id="SSF47819">
    <property type="entry name" value="HRDC-like"/>
    <property type="match status" value="1"/>
</dbReference>
<evidence type="ECO:0000256" key="9">
    <source>
        <dbReference type="ARBA" id="ARBA00023235"/>
    </source>
</evidence>
<comment type="similarity">
    <text evidence="2">Belongs to the helicase family. RecQ subfamily.</text>
</comment>
<dbReference type="PANTHER" id="PTHR13710:SF105">
    <property type="entry name" value="ATP-DEPENDENT DNA HELICASE Q1"/>
    <property type="match status" value="1"/>
</dbReference>
<dbReference type="GO" id="GO:0005737">
    <property type="term" value="C:cytoplasm"/>
    <property type="evidence" value="ECO:0007669"/>
    <property type="project" value="TreeGrafter"/>
</dbReference>
<dbReference type="Gene3D" id="1.10.150.80">
    <property type="entry name" value="HRDC domain"/>
    <property type="match status" value="1"/>
</dbReference>
<keyword evidence="5" id="KW-0378">Hydrolase</keyword>
<evidence type="ECO:0000256" key="2">
    <source>
        <dbReference type="ARBA" id="ARBA00005446"/>
    </source>
</evidence>
<evidence type="ECO:0000259" key="15">
    <source>
        <dbReference type="PROSITE" id="PS51192"/>
    </source>
</evidence>
<organism evidence="17 18">
    <name type="scientific">Sulfobacillus benefaciens</name>
    <dbReference type="NCBI Taxonomy" id="453960"/>
    <lineage>
        <taxon>Bacteria</taxon>
        <taxon>Bacillati</taxon>
        <taxon>Bacillota</taxon>
        <taxon>Clostridia</taxon>
        <taxon>Eubacteriales</taxon>
        <taxon>Clostridiales Family XVII. Incertae Sedis</taxon>
        <taxon>Sulfobacillus</taxon>
    </lineage>
</organism>
<dbReference type="Pfam" id="PF00270">
    <property type="entry name" value="DEAD"/>
    <property type="match status" value="1"/>
</dbReference>
<keyword evidence="8" id="KW-0238">DNA-binding</keyword>
<dbReference type="Pfam" id="PF00570">
    <property type="entry name" value="HRDC"/>
    <property type="match status" value="1"/>
</dbReference>